<dbReference type="PANTHER" id="PTHR42912">
    <property type="entry name" value="METHYLTRANSFERASE"/>
    <property type="match status" value="1"/>
</dbReference>
<evidence type="ECO:0000313" key="2">
    <source>
        <dbReference type="EMBL" id="MPM33255.1"/>
    </source>
</evidence>
<dbReference type="SUPFAM" id="SSF53335">
    <property type="entry name" value="S-adenosyl-L-methionine-dependent methyltransferases"/>
    <property type="match status" value="1"/>
</dbReference>
<protein>
    <submittedName>
        <fullName evidence="2">Ubiquinone/menaquinone biosynthesis C-methyltransferase UbiE</fullName>
        <ecNumber evidence="2">2.1.1.163</ecNumber>
    </submittedName>
</protein>
<dbReference type="InterPro" id="IPR050508">
    <property type="entry name" value="Methyltransf_Superfamily"/>
</dbReference>
<dbReference type="Gene3D" id="3.40.50.150">
    <property type="entry name" value="Vaccinia Virus protein VP39"/>
    <property type="match status" value="1"/>
</dbReference>
<name>A0A644YXD0_9ZZZZ</name>
<keyword evidence="2" id="KW-0830">Ubiquinone</keyword>
<dbReference type="GO" id="GO:0043770">
    <property type="term" value="F:demethylmenaquinone methyltransferase activity"/>
    <property type="evidence" value="ECO:0007669"/>
    <property type="project" value="UniProtKB-EC"/>
</dbReference>
<comment type="caution">
    <text evidence="2">The sequence shown here is derived from an EMBL/GenBank/DDBJ whole genome shotgun (WGS) entry which is preliminary data.</text>
</comment>
<dbReference type="CDD" id="cd02440">
    <property type="entry name" value="AdoMet_MTases"/>
    <property type="match status" value="1"/>
</dbReference>
<keyword evidence="2" id="KW-0808">Transferase</keyword>
<dbReference type="EC" id="2.1.1.163" evidence="2"/>
<dbReference type="InterPro" id="IPR029063">
    <property type="entry name" value="SAM-dependent_MTases_sf"/>
</dbReference>
<feature type="domain" description="Methyltransferase type 11" evidence="1">
    <location>
        <begin position="25"/>
        <end position="123"/>
    </location>
</feature>
<organism evidence="2">
    <name type="scientific">bioreactor metagenome</name>
    <dbReference type="NCBI Taxonomy" id="1076179"/>
    <lineage>
        <taxon>unclassified sequences</taxon>
        <taxon>metagenomes</taxon>
        <taxon>ecological metagenomes</taxon>
    </lineage>
</organism>
<sequence>MIIDSKNIEEAKLIELANPKNKEILEIGCGSGRQAFLLAPFCTKYVATDTNNDVIKSNKSKITKKLSKKLEFSVANGEKLPYSSNSFDTVLMTLCLHEIPIQKQGIVLQEIHRVLKNKGQLLIIDPTEPPDQVQSAFNVVYDNFQFFDHSTVVKHSMWAIKKAISNNLFKINKLSTYKLDWKFDNLKEFVDFIIDCSKDINWDKNKRQFLEKELIKIAKIKNINNSVIIYDGLTVNNLIKIK</sequence>
<proteinExistence type="predicted"/>
<dbReference type="EMBL" id="VSSQ01006603">
    <property type="protein sequence ID" value="MPM33255.1"/>
    <property type="molecule type" value="Genomic_DNA"/>
</dbReference>
<reference evidence="2" key="1">
    <citation type="submission" date="2019-08" db="EMBL/GenBank/DDBJ databases">
        <authorList>
            <person name="Kucharzyk K."/>
            <person name="Murdoch R.W."/>
            <person name="Higgins S."/>
            <person name="Loffler F."/>
        </authorList>
    </citation>
    <scope>NUCLEOTIDE SEQUENCE</scope>
</reference>
<evidence type="ECO:0000259" key="1">
    <source>
        <dbReference type="Pfam" id="PF08241"/>
    </source>
</evidence>
<dbReference type="GO" id="GO:0032259">
    <property type="term" value="P:methylation"/>
    <property type="evidence" value="ECO:0007669"/>
    <property type="project" value="UniProtKB-KW"/>
</dbReference>
<dbReference type="Pfam" id="PF08241">
    <property type="entry name" value="Methyltransf_11"/>
    <property type="match status" value="1"/>
</dbReference>
<accession>A0A644YXD0</accession>
<dbReference type="GO" id="GO:0008757">
    <property type="term" value="F:S-adenosylmethionine-dependent methyltransferase activity"/>
    <property type="evidence" value="ECO:0007669"/>
    <property type="project" value="InterPro"/>
</dbReference>
<dbReference type="AlphaFoldDB" id="A0A644YXD0"/>
<gene>
    <name evidence="2" type="primary">ubiE_63</name>
    <name evidence="2" type="ORF">SDC9_79825</name>
</gene>
<keyword evidence="2" id="KW-0489">Methyltransferase</keyword>
<dbReference type="InterPro" id="IPR013216">
    <property type="entry name" value="Methyltransf_11"/>
</dbReference>